<dbReference type="RefSeq" id="WP_153419583.1">
    <property type="nucleotide sequence ID" value="NZ_WFLM01000002.1"/>
</dbReference>
<accession>A0A6N6VW01</accession>
<dbReference type="Proteomes" id="UP000437748">
    <property type="component" value="Unassembled WGS sequence"/>
</dbReference>
<evidence type="ECO:0000313" key="3">
    <source>
        <dbReference type="EMBL" id="KAB8039939.1"/>
    </source>
</evidence>
<dbReference type="EC" id="2.1.1.171" evidence="3"/>
<dbReference type="PIRSF" id="PIRSF004553">
    <property type="entry name" value="CHP00095"/>
    <property type="match status" value="1"/>
</dbReference>
<dbReference type="GO" id="GO:0052913">
    <property type="term" value="F:16S rRNA (guanine(966)-N(2))-methyltransferase activity"/>
    <property type="evidence" value="ECO:0007669"/>
    <property type="project" value="UniProtKB-EC"/>
</dbReference>
<dbReference type="InterPro" id="IPR002052">
    <property type="entry name" value="DNA_methylase_N6_adenine_CS"/>
</dbReference>
<keyword evidence="4" id="KW-1185">Reference proteome</keyword>
<comment type="caution">
    <text evidence="3">The sequence shown here is derived from an EMBL/GenBank/DDBJ whole genome shotgun (WGS) entry which is preliminary data.</text>
</comment>
<keyword evidence="1 3" id="KW-0489">Methyltransferase</keyword>
<organism evidence="3 4">
    <name type="scientific">Silvanigrella paludirubra</name>
    <dbReference type="NCBI Taxonomy" id="2499159"/>
    <lineage>
        <taxon>Bacteria</taxon>
        <taxon>Pseudomonadati</taxon>
        <taxon>Bdellovibrionota</taxon>
        <taxon>Oligoflexia</taxon>
        <taxon>Silvanigrellales</taxon>
        <taxon>Silvanigrellaceae</taxon>
        <taxon>Silvanigrella</taxon>
    </lineage>
</organism>
<dbReference type="Pfam" id="PF03602">
    <property type="entry name" value="Cons_hypoth95"/>
    <property type="match status" value="1"/>
</dbReference>
<gene>
    <name evidence="3" type="primary">rsmD</name>
    <name evidence="3" type="ORF">GCL60_06670</name>
</gene>
<dbReference type="OrthoDB" id="9803017at2"/>
<dbReference type="PANTHER" id="PTHR43542">
    <property type="entry name" value="METHYLTRANSFERASE"/>
    <property type="match status" value="1"/>
</dbReference>
<name>A0A6N6VW01_9BACT</name>
<dbReference type="InterPro" id="IPR004398">
    <property type="entry name" value="RNA_MeTrfase_RsmD"/>
</dbReference>
<dbReference type="SUPFAM" id="SSF53335">
    <property type="entry name" value="S-adenosyl-L-methionine-dependent methyltransferases"/>
    <property type="match status" value="1"/>
</dbReference>
<evidence type="ECO:0000256" key="1">
    <source>
        <dbReference type="ARBA" id="ARBA00022603"/>
    </source>
</evidence>
<protein>
    <submittedName>
        <fullName evidence="3">16S rRNA (Guanine(966)-N(2))-methyltransferase RsmD</fullName>
        <ecNumber evidence="3">2.1.1.171</ecNumber>
    </submittedName>
</protein>
<dbReference type="PROSITE" id="PS00092">
    <property type="entry name" value="N6_MTASE"/>
    <property type="match status" value="1"/>
</dbReference>
<dbReference type="Gene3D" id="3.40.50.150">
    <property type="entry name" value="Vaccinia Virus protein VP39"/>
    <property type="match status" value="1"/>
</dbReference>
<dbReference type="InterPro" id="IPR029063">
    <property type="entry name" value="SAM-dependent_MTases_sf"/>
</dbReference>
<evidence type="ECO:0000313" key="4">
    <source>
        <dbReference type="Proteomes" id="UP000437748"/>
    </source>
</evidence>
<dbReference type="AlphaFoldDB" id="A0A6N6VW01"/>
<reference evidence="3 4" key="1">
    <citation type="submission" date="2019-10" db="EMBL/GenBank/DDBJ databases">
        <title>New species of Slilvanegrellaceae.</title>
        <authorList>
            <person name="Pitt A."/>
            <person name="Hahn M.W."/>
        </authorList>
    </citation>
    <scope>NUCLEOTIDE SEQUENCE [LARGE SCALE GENOMIC DNA]</scope>
    <source>
        <strain evidence="3 4">SP-Ram-0.45-NSY-1</strain>
    </source>
</reference>
<evidence type="ECO:0000256" key="2">
    <source>
        <dbReference type="ARBA" id="ARBA00022679"/>
    </source>
</evidence>
<dbReference type="NCBIfam" id="TIGR00095">
    <property type="entry name" value="16S rRNA (guanine(966)-N(2))-methyltransferase RsmD"/>
    <property type="match status" value="1"/>
</dbReference>
<dbReference type="PANTHER" id="PTHR43542:SF1">
    <property type="entry name" value="METHYLTRANSFERASE"/>
    <property type="match status" value="1"/>
</dbReference>
<keyword evidence="2 3" id="KW-0808">Transferase</keyword>
<dbReference type="GO" id="GO:0003676">
    <property type="term" value="F:nucleic acid binding"/>
    <property type="evidence" value="ECO:0007669"/>
    <property type="project" value="InterPro"/>
</dbReference>
<proteinExistence type="predicted"/>
<sequence>MRVIAGQYKRRLLNTLPGNDVTRPTSDRVKESIFNIISNEIPNANVLDLFAGSGSLGIECLSRGANKAIFVENNINASKNIQFNLDNLKINSNDYLLFKQDASKFLNSSNFDFKIDIIFIDPPYLSNWYENALMEIEQSNICNQFCTVIFEMPTNSKIQLQSNSQSWTKDDERIYGKTKIEIWRRGQTE</sequence>
<dbReference type="EMBL" id="WFLM01000002">
    <property type="protein sequence ID" value="KAB8039939.1"/>
    <property type="molecule type" value="Genomic_DNA"/>
</dbReference>